<dbReference type="Proteomes" id="UP000649573">
    <property type="component" value="Unassembled WGS sequence"/>
</dbReference>
<dbReference type="Gene3D" id="1.10.10.10">
    <property type="entry name" value="Winged helix-like DNA-binding domain superfamily/Winged helix DNA-binding domain"/>
    <property type="match status" value="1"/>
</dbReference>
<dbReference type="EMBL" id="BMRE01000012">
    <property type="protein sequence ID" value="GGU38625.1"/>
    <property type="molecule type" value="Genomic_DNA"/>
</dbReference>
<dbReference type="PRINTS" id="PR00038">
    <property type="entry name" value="HTHLUXR"/>
</dbReference>
<evidence type="ECO:0000256" key="2">
    <source>
        <dbReference type="ARBA" id="ARBA00023125"/>
    </source>
</evidence>
<keyword evidence="3" id="KW-0804">Transcription</keyword>
<evidence type="ECO:0000313" key="6">
    <source>
        <dbReference type="Proteomes" id="UP000649573"/>
    </source>
</evidence>
<comment type="caution">
    <text evidence="5">The sequence shown here is derived from an EMBL/GenBank/DDBJ whole genome shotgun (WGS) entry which is preliminary data.</text>
</comment>
<gene>
    <name evidence="5" type="ORF">GCM10010178_33680</name>
</gene>
<dbReference type="SUPFAM" id="SSF46894">
    <property type="entry name" value="C-terminal effector domain of the bipartite response regulators"/>
    <property type="match status" value="1"/>
</dbReference>
<dbReference type="PROSITE" id="PS00622">
    <property type="entry name" value="HTH_LUXR_1"/>
    <property type="match status" value="1"/>
</dbReference>
<keyword evidence="2" id="KW-0238">DNA-binding</keyword>
<keyword evidence="6" id="KW-1185">Reference proteome</keyword>
<keyword evidence="1" id="KW-0805">Transcription regulation</keyword>
<evidence type="ECO:0000259" key="4">
    <source>
        <dbReference type="PROSITE" id="PS50043"/>
    </source>
</evidence>
<feature type="domain" description="HTH luxR-type" evidence="4">
    <location>
        <begin position="266"/>
        <end position="331"/>
    </location>
</feature>
<sequence>MWEGRAQGVRRDVTALASAGLDVAQLHAAAIALVDRVVPCELTCWASMDPDSGAISSMTSGATRIPQQYEPLLASCEYAPGEPHTFAALAQRGDTVARLEDQRSTRLNEVWRPLGLSHELRALFRADDTCWGAAGMVRTSDFTDRELEFIASIAPALGSATRVAARTAARRTGTPAIVVVTKDGTIRASTASANHWRDEMEEIAPGRFAVMLRAAAAGARAGTFTARVRDAHGGWILLEASELVSDDGFEAAVTISRASGADLAGLLLKAHGVTAREQDICQEVLAGQSTSEIAARLAISPYTVQDHLKSVFAKFGVRSRAELVAKLSQGTFGGSIR</sequence>
<dbReference type="PROSITE" id="PS50043">
    <property type="entry name" value="HTH_LUXR_2"/>
    <property type="match status" value="1"/>
</dbReference>
<accession>A0ABQ2UIH6</accession>
<dbReference type="InterPro" id="IPR000792">
    <property type="entry name" value="Tscrpt_reg_LuxR_C"/>
</dbReference>
<dbReference type="InterPro" id="IPR016032">
    <property type="entry name" value="Sig_transdc_resp-reg_C-effctor"/>
</dbReference>
<reference evidence="6" key="1">
    <citation type="journal article" date="2019" name="Int. J. Syst. Evol. Microbiol.">
        <title>The Global Catalogue of Microorganisms (GCM) 10K type strain sequencing project: providing services to taxonomists for standard genome sequencing and annotation.</title>
        <authorList>
            <consortium name="The Broad Institute Genomics Platform"/>
            <consortium name="The Broad Institute Genome Sequencing Center for Infectious Disease"/>
            <person name="Wu L."/>
            <person name="Ma J."/>
        </authorList>
    </citation>
    <scope>NUCLEOTIDE SEQUENCE [LARGE SCALE GENOMIC DNA]</scope>
    <source>
        <strain evidence="6">JCM 3296</strain>
    </source>
</reference>
<evidence type="ECO:0000313" key="5">
    <source>
        <dbReference type="EMBL" id="GGU38625.1"/>
    </source>
</evidence>
<dbReference type="SMART" id="SM00421">
    <property type="entry name" value="HTH_LUXR"/>
    <property type="match status" value="1"/>
</dbReference>
<dbReference type="CDD" id="cd06170">
    <property type="entry name" value="LuxR_C_like"/>
    <property type="match status" value="1"/>
</dbReference>
<name>A0ABQ2UIH6_9PSEU</name>
<dbReference type="InterPro" id="IPR036388">
    <property type="entry name" value="WH-like_DNA-bd_sf"/>
</dbReference>
<organism evidence="5 6">
    <name type="scientific">Lentzea flava</name>
    <dbReference type="NCBI Taxonomy" id="103732"/>
    <lineage>
        <taxon>Bacteria</taxon>
        <taxon>Bacillati</taxon>
        <taxon>Actinomycetota</taxon>
        <taxon>Actinomycetes</taxon>
        <taxon>Pseudonocardiales</taxon>
        <taxon>Pseudonocardiaceae</taxon>
        <taxon>Lentzea</taxon>
    </lineage>
</organism>
<dbReference type="PANTHER" id="PTHR44688:SF16">
    <property type="entry name" value="DNA-BINDING TRANSCRIPTIONAL ACTIVATOR DEVR_DOSR"/>
    <property type="match status" value="1"/>
</dbReference>
<dbReference type="Pfam" id="PF00196">
    <property type="entry name" value="GerE"/>
    <property type="match status" value="1"/>
</dbReference>
<dbReference type="PANTHER" id="PTHR44688">
    <property type="entry name" value="DNA-BINDING TRANSCRIPTIONAL ACTIVATOR DEVR_DOSR"/>
    <property type="match status" value="1"/>
</dbReference>
<evidence type="ECO:0000256" key="3">
    <source>
        <dbReference type="ARBA" id="ARBA00023163"/>
    </source>
</evidence>
<evidence type="ECO:0000256" key="1">
    <source>
        <dbReference type="ARBA" id="ARBA00023015"/>
    </source>
</evidence>
<dbReference type="RefSeq" id="WP_189254616.1">
    <property type="nucleotide sequence ID" value="NZ_BMRE01000012.1"/>
</dbReference>
<proteinExistence type="predicted"/>
<protein>
    <submittedName>
        <fullName evidence="5">Helix-turn-helix transcriptional regulator</fullName>
    </submittedName>
</protein>